<dbReference type="EMBL" id="CAJNBJ010000019">
    <property type="protein sequence ID" value="CAE6791074.1"/>
    <property type="molecule type" value="Genomic_DNA"/>
</dbReference>
<protein>
    <submittedName>
        <fullName evidence="2">Uncharacterized protein</fullName>
    </submittedName>
</protein>
<evidence type="ECO:0000256" key="1">
    <source>
        <dbReference type="SAM" id="MobiDB-lite"/>
    </source>
</evidence>
<evidence type="ECO:0000313" key="3">
    <source>
        <dbReference type="Proteomes" id="UP000675880"/>
    </source>
</evidence>
<accession>A0ABN7M8B1</accession>
<evidence type="ECO:0000313" key="2">
    <source>
        <dbReference type="EMBL" id="CAE6791074.1"/>
    </source>
</evidence>
<sequence>MNAIMGLPINVRAHYSEQPDHGESDFRQRVDLNVRGNGLGGCGLGGDGQLSYSGVSVHGKETGSALSEHPGPAEASYPA</sequence>
<keyword evidence="3" id="KW-1185">Reference proteome</keyword>
<comment type="caution">
    <text evidence="2">The sequence shown here is derived from an EMBL/GenBank/DDBJ whole genome shotgun (WGS) entry which is preliminary data.</text>
</comment>
<name>A0ABN7M8B1_9BACT</name>
<reference evidence="2 3" key="1">
    <citation type="submission" date="2021-02" db="EMBL/GenBank/DDBJ databases">
        <authorList>
            <person name="Han P."/>
        </authorList>
    </citation>
    <scope>NUCLEOTIDE SEQUENCE [LARGE SCALE GENOMIC DNA]</scope>
    <source>
        <strain evidence="2">Candidatus Nitrospira sp. ZN2</strain>
    </source>
</reference>
<dbReference type="Proteomes" id="UP000675880">
    <property type="component" value="Unassembled WGS sequence"/>
</dbReference>
<organism evidence="2 3">
    <name type="scientific">Nitrospira defluvii</name>
    <dbReference type="NCBI Taxonomy" id="330214"/>
    <lineage>
        <taxon>Bacteria</taxon>
        <taxon>Pseudomonadati</taxon>
        <taxon>Nitrospirota</taxon>
        <taxon>Nitrospiria</taxon>
        <taxon>Nitrospirales</taxon>
        <taxon>Nitrospiraceae</taxon>
        <taxon>Nitrospira</taxon>
    </lineage>
</organism>
<gene>
    <name evidence="2" type="ORF">NSPZN2_60011</name>
</gene>
<proteinExistence type="predicted"/>
<feature type="region of interest" description="Disordered" evidence="1">
    <location>
        <begin position="54"/>
        <end position="79"/>
    </location>
</feature>